<evidence type="ECO:0000313" key="1">
    <source>
        <dbReference type="EMBL" id="GGO95133.1"/>
    </source>
</evidence>
<gene>
    <name evidence="1" type="ORF">GCM10012280_51650</name>
</gene>
<dbReference type="Proteomes" id="UP000641932">
    <property type="component" value="Unassembled WGS sequence"/>
</dbReference>
<dbReference type="AlphaFoldDB" id="A0A917ZX72"/>
<dbReference type="RefSeq" id="WP_189134180.1">
    <property type="nucleotide sequence ID" value="NZ_BMMS01000024.1"/>
</dbReference>
<dbReference type="PANTHER" id="PTHR11365:SF10">
    <property type="entry name" value="HYDANTOINASE_OXOPROLINASE"/>
    <property type="match status" value="1"/>
</dbReference>
<dbReference type="GO" id="GO:0016787">
    <property type="term" value="F:hydrolase activity"/>
    <property type="evidence" value="ECO:0007669"/>
    <property type="project" value="InterPro"/>
</dbReference>
<comment type="caution">
    <text evidence="1">The sequence shown here is derived from an EMBL/GenBank/DDBJ whole genome shotgun (WGS) entry which is preliminary data.</text>
</comment>
<reference evidence="1" key="2">
    <citation type="submission" date="2020-09" db="EMBL/GenBank/DDBJ databases">
        <authorList>
            <person name="Sun Q."/>
            <person name="Zhou Y."/>
        </authorList>
    </citation>
    <scope>NUCLEOTIDE SEQUENCE</scope>
    <source>
        <strain evidence="1">CGMCC 4.7201</strain>
    </source>
</reference>
<proteinExistence type="predicted"/>
<sequence>MRIGIRTSASTAHGVLMDGGAVVSAATAPLDGSAPGALTALTTGLAAAASPEVDSVTWDVSSVLEEALERASEGRAPSSLVGPGGLSLVWPGSPVVAQHVAAVRVVPRSPAAPGLGAHPSSLVRSLVSWRGTVTGGHDLFGNELAALDLDAALRCAEQAALAGLTTLAITATGACNRAIHEESVAAWLLERIPRLRLCLSHESGGLGLLEREATTVVNAALLDVAENVVAECEQATSALGDGVSCWFATGDGGRVSAKRLRWFPVVGLAATAASALIGAATLSGSRDAVVGLTGPAMITVGQVRGGLPHVEADLPRRIGVRMTTPQPVLTFSAVDPASPTAHPLNEHSGPTVDVVAVLDEGGREVADQLRRHVHPGPTWLRSPADIAAVGAAHTEASAWLDLLIPAETTDELDRLQARAEQQALTLVASNGARPGTERVVKSSAAAVGYLRASLYRLQVRATGLPDDGPAR</sequence>
<organism evidence="1 2">
    <name type="scientific">Wenjunlia tyrosinilytica</name>
    <dbReference type="NCBI Taxonomy" id="1544741"/>
    <lineage>
        <taxon>Bacteria</taxon>
        <taxon>Bacillati</taxon>
        <taxon>Actinomycetota</taxon>
        <taxon>Actinomycetes</taxon>
        <taxon>Kitasatosporales</taxon>
        <taxon>Streptomycetaceae</taxon>
        <taxon>Wenjunlia</taxon>
    </lineage>
</organism>
<accession>A0A917ZX72</accession>
<reference evidence="1" key="1">
    <citation type="journal article" date="2014" name="Int. J. Syst. Evol. Microbiol.">
        <title>Complete genome sequence of Corynebacterium casei LMG S-19264T (=DSM 44701T), isolated from a smear-ripened cheese.</title>
        <authorList>
            <consortium name="US DOE Joint Genome Institute (JGI-PGF)"/>
            <person name="Walter F."/>
            <person name="Albersmeier A."/>
            <person name="Kalinowski J."/>
            <person name="Ruckert C."/>
        </authorList>
    </citation>
    <scope>NUCLEOTIDE SEQUENCE</scope>
    <source>
        <strain evidence="1">CGMCC 4.7201</strain>
    </source>
</reference>
<name>A0A917ZX72_9ACTN</name>
<dbReference type="InterPro" id="IPR045079">
    <property type="entry name" value="Oxoprolinase-like"/>
</dbReference>
<keyword evidence="2" id="KW-1185">Reference proteome</keyword>
<dbReference type="PANTHER" id="PTHR11365">
    <property type="entry name" value="5-OXOPROLINASE RELATED"/>
    <property type="match status" value="1"/>
</dbReference>
<dbReference type="EMBL" id="BMMS01000024">
    <property type="protein sequence ID" value="GGO95133.1"/>
    <property type="molecule type" value="Genomic_DNA"/>
</dbReference>
<protein>
    <submittedName>
        <fullName evidence="1">Uncharacterized protein</fullName>
    </submittedName>
</protein>
<evidence type="ECO:0000313" key="2">
    <source>
        <dbReference type="Proteomes" id="UP000641932"/>
    </source>
</evidence>